<sequence length="693" mass="75368">MSEIGSRPYPEPWGEVQKLVAEPVWLGVDEVELQALAQTARAVADLERASGDEIHSHAGRLEDNHAGGGLDAGPEALRRDSLALHVHAERCEKTAAILDEAAREIRETKVELSVLGAYAQAEQESWDVLLKQTANSRWVQKLAAKSLAKAQAAAKARADKAEAFFAVKIREHDELHAEEITVGHVDLDEVQGASAPSARHAAVEAAQAPVIQAQPVETEEERQAAVAGDAFEHHENAWPQQDAHRQAHHEWPPDFGAAHDSSAATSAQSGSAVLDHDTEAGVTEAQSATDFAVPDDVTNVDLQESSDTATMGAAGSLTGQAMGLANAEEQYRSPNAHGYHGDDGFFGDRRADALPMDVESRLARLAFWLKEQEDLFASQGLAVGGVPRYALAAHIDDQLQEHVYLYTNIGPGIVAKPVPLGVWPAWDLVVDPQNRDRAVLVRMLGHADPVHAAREHYLWLRDNWTAQGARYHLAGIATTHTPEEPETLRRLVQPLNDHISDADAPFLVEARGPLVEPEGGSMHPLQHVAPGLYVELAKVLATPWAGEARLQALGWVASIIEGSMAEDRAPFADIVAAIRERPPITPEMFNAVWADGAQVHTQTTVNLAHAMDKPLAQRGQSDFFGYLLYHRALVGLVALNHWRLSTARPDCAFVTDIAYLAAKANQEDPAFAAHITTLLPDTERSWWRKDQSS</sequence>
<keyword evidence="3" id="KW-1185">Reference proteome</keyword>
<dbReference type="KEGG" id="srt:Srot_0905"/>
<proteinExistence type="predicted"/>
<dbReference type="EMBL" id="CP001958">
    <property type="protein sequence ID" value="ADG97382.1"/>
    <property type="molecule type" value="Genomic_DNA"/>
</dbReference>
<feature type="compositionally biased region" description="Basic and acidic residues" evidence="1">
    <location>
        <begin position="236"/>
        <end position="252"/>
    </location>
</feature>
<dbReference type="STRING" id="640132.Srot_0905"/>
<accession>D6ZEA2</accession>
<protein>
    <submittedName>
        <fullName evidence="2">Uncharacterized protein</fullName>
    </submittedName>
</protein>
<dbReference type="HOGENOM" id="CLU_024744_0_0_11"/>
<dbReference type="Proteomes" id="UP000002247">
    <property type="component" value="Chromosome"/>
</dbReference>
<feature type="compositionally biased region" description="Low complexity" evidence="1">
    <location>
        <begin position="261"/>
        <end position="272"/>
    </location>
</feature>
<feature type="region of interest" description="Disordered" evidence="1">
    <location>
        <begin position="236"/>
        <end position="295"/>
    </location>
</feature>
<evidence type="ECO:0000313" key="2">
    <source>
        <dbReference type="EMBL" id="ADG97382.1"/>
    </source>
</evidence>
<evidence type="ECO:0000256" key="1">
    <source>
        <dbReference type="SAM" id="MobiDB-lite"/>
    </source>
</evidence>
<reference evidence="2 3" key="1">
    <citation type="journal article" date="2010" name="Stand. Genomic Sci.">
        <title>Complete genome sequence of Segniliparus rotundus type strain (CDC 1076).</title>
        <authorList>
            <person name="Sikorski J."/>
            <person name="Lapidus A."/>
            <person name="Copeland A."/>
            <person name="Misra M."/>
            <person name="Glavina Del Rio T."/>
            <person name="Nolan M."/>
            <person name="Lucas S."/>
            <person name="Chen F."/>
            <person name="Tice H."/>
            <person name="Cheng J.F."/>
            <person name="Jando M."/>
            <person name="Schneider S."/>
            <person name="Bruce D."/>
            <person name="Goodwin L."/>
            <person name="Pitluck S."/>
            <person name="Liolios K."/>
            <person name="Mikhailova N."/>
            <person name="Pati A."/>
            <person name="Ivanova N."/>
            <person name="Mavromatis K."/>
            <person name="Chen A."/>
            <person name="Palaniappan K."/>
            <person name="Chertkov O."/>
            <person name="Land M."/>
            <person name="Hauser L."/>
            <person name="Chang Y.J."/>
            <person name="Jeffries C.D."/>
            <person name="Brettin T."/>
            <person name="Detter J.C."/>
            <person name="Han C."/>
            <person name="Rohde M."/>
            <person name="Goker M."/>
            <person name="Bristow J."/>
            <person name="Eisen J.A."/>
            <person name="Markowitz V."/>
            <person name="Hugenholtz P."/>
            <person name="Kyrpides N.C."/>
            <person name="Klenk H.P."/>
        </authorList>
    </citation>
    <scope>NUCLEOTIDE SEQUENCE [LARGE SCALE GENOMIC DNA]</scope>
    <source>
        <strain evidence="3">ATCC BAA-972 / CDC 1076 / CIP 108378 / DSM 44985 / JCM 13578</strain>
    </source>
</reference>
<organism evidence="2 3">
    <name type="scientific">Segniliparus rotundus (strain ATCC BAA-972 / CDC 1076 / CIP 108378 / DSM 44985 / JCM 13578)</name>
    <dbReference type="NCBI Taxonomy" id="640132"/>
    <lineage>
        <taxon>Bacteria</taxon>
        <taxon>Bacillati</taxon>
        <taxon>Actinomycetota</taxon>
        <taxon>Actinomycetes</taxon>
        <taxon>Mycobacteriales</taxon>
        <taxon>Segniliparaceae</taxon>
        <taxon>Segniliparus</taxon>
    </lineage>
</organism>
<dbReference type="RefSeq" id="WP_013137838.1">
    <property type="nucleotide sequence ID" value="NC_014168.1"/>
</dbReference>
<gene>
    <name evidence="2" type="ordered locus">Srot_0905</name>
</gene>
<dbReference type="AlphaFoldDB" id="D6ZEA2"/>
<name>D6ZEA2_SEGRD</name>
<evidence type="ECO:0000313" key="3">
    <source>
        <dbReference type="Proteomes" id="UP000002247"/>
    </source>
</evidence>